<dbReference type="PANTHER" id="PTHR34115">
    <property type="entry name" value="PROTEIN, PUTATIVE-RELATED"/>
    <property type="match status" value="1"/>
</dbReference>
<feature type="transmembrane region" description="Helical" evidence="1">
    <location>
        <begin position="60"/>
        <end position="82"/>
    </location>
</feature>
<sequence length="195" mass="21922">MSIYHATFNILGINLPQQNLMATSPNAILALLTFIIPVLINLIDLKFQKEVDSVFQAHPITTHVAIIGLLVFVLTSGIGFTFHSSHLSHTCAAVLRTTIVCSGSLSLASLASLLFPDSWRPLIYLIYALLSLGSLHRLVRKWCEWVHLEIMDKLQTLFIRMQQWHMRRSPATLPLTNMDPAYRVHAEGRVEPQVA</sequence>
<dbReference type="PANTHER" id="PTHR34115:SF5">
    <property type="entry name" value="PROTEIN, PUTATIVE-RELATED"/>
    <property type="match status" value="1"/>
</dbReference>
<evidence type="ECO:0000313" key="3">
    <source>
        <dbReference type="Proteomes" id="UP000288805"/>
    </source>
</evidence>
<reference evidence="2 3" key="1">
    <citation type="journal article" date="2018" name="PLoS Genet.">
        <title>Population sequencing reveals clonal diversity and ancestral inbreeding in the grapevine cultivar Chardonnay.</title>
        <authorList>
            <person name="Roach M.J."/>
            <person name="Johnson D.L."/>
            <person name="Bohlmann J."/>
            <person name="van Vuuren H.J."/>
            <person name="Jones S.J."/>
            <person name="Pretorius I.S."/>
            <person name="Schmidt S.A."/>
            <person name="Borneman A.R."/>
        </authorList>
    </citation>
    <scope>NUCLEOTIDE SEQUENCE [LARGE SCALE GENOMIC DNA]</scope>
    <source>
        <strain evidence="3">cv. Chardonnay</strain>
        <tissue evidence="2">Leaf</tissue>
    </source>
</reference>
<dbReference type="Proteomes" id="UP000288805">
    <property type="component" value="Unassembled WGS sequence"/>
</dbReference>
<keyword evidence="1" id="KW-0472">Membrane</keyword>
<organism evidence="2 3">
    <name type="scientific">Vitis vinifera</name>
    <name type="common">Grape</name>
    <dbReference type="NCBI Taxonomy" id="29760"/>
    <lineage>
        <taxon>Eukaryota</taxon>
        <taxon>Viridiplantae</taxon>
        <taxon>Streptophyta</taxon>
        <taxon>Embryophyta</taxon>
        <taxon>Tracheophyta</taxon>
        <taxon>Spermatophyta</taxon>
        <taxon>Magnoliopsida</taxon>
        <taxon>eudicotyledons</taxon>
        <taxon>Gunneridae</taxon>
        <taxon>Pentapetalae</taxon>
        <taxon>rosids</taxon>
        <taxon>Vitales</taxon>
        <taxon>Vitaceae</taxon>
        <taxon>Viteae</taxon>
        <taxon>Vitis</taxon>
    </lineage>
</organism>
<dbReference type="InterPro" id="IPR053258">
    <property type="entry name" value="Ca-permeable_cation_channel"/>
</dbReference>
<dbReference type="EMBL" id="QGNW01002599">
    <property type="protein sequence ID" value="RVW15473.1"/>
    <property type="molecule type" value="Genomic_DNA"/>
</dbReference>
<protein>
    <submittedName>
        <fullName evidence="2">Uncharacterized protein</fullName>
    </submittedName>
</protein>
<feature type="transmembrane region" description="Helical" evidence="1">
    <location>
        <begin position="94"/>
        <end position="115"/>
    </location>
</feature>
<comment type="caution">
    <text evidence="2">The sequence shown here is derived from an EMBL/GenBank/DDBJ whole genome shotgun (WGS) entry which is preliminary data.</text>
</comment>
<proteinExistence type="predicted"/>
<name>A0A438BWX9_VITVI</name>
<dbReference type="AlphaFoldDB" id="A0A438BWX9"/>
<evidence type="ECO:0000313" key="2">
    <source>
        <dbReference type="EMBL" id="RVW15473.1"/>
    </source>
</evidence>
<accession>A0A438BWX9</accession>
<dbReference type="OrthoDB" id="1730662at2759"/>
<feature type="transmembrane region" description="Helical" evidence="1">
    <location>
        <begin position="20"/>
        <end position="40"/>
    </location>
</feature>
<keyword evidence="1" id="KW-0812">Transmembrane</keyword>
<gene>
    <name evidence="2" type="ORF">CK203_096443</name>
</gene>
<keyword evidence="1" id="KW-1133">Transmembrane helix</keyword>
<evidence type="ECO:0000256" key="1">
    <source>
        <dbReference type="SAM" id="Phobius"/>
    </source>
</evidence>